<proteinExistence type="predicted"/>
<accession>J3JG36</accession>
<reference evidence="2 3" key="1">
    <citation type="journal article" date="2012" name="J. Bacteriol.">
        <title>Draft Genome Sequence of the Extremely Halophilic Archaeon Halogranum salarium B-1T.</title>
        <authorList>
            <person name="Kim K.K."/>
            <person name="Lee K.C."/>
            <person name="Lee J.S."/>
        </authorList>
    </citation>
    <scope>NUCLEOTIDE SEQUENCE [LARGE SCALE GENOMIC DNA]</scope>
    <source>
        <strain evidence="2 3">B-1</strain>
    </source>
</reference>
<name>J3JG36_9EURY</name>
<sequence>MIVCGSIKTLRFGIHKTARRESHACSCHTLPQGRISSTRDTLAGGRRQRKRGLATAFSVE</sequence>
<comment type="caution">
    <text evidence="2">The sequence shown here is derived from an EMBL/GenBank/DDBJ whole genome shotgun (WGS) entry which is preliminary data.</text>
</comment>
<protein>
    <submittedName>
        <fullName evidence="2">Uncharacterized protein</fullName>
    </submittedName>
</protein>
<dbReference type="Proteomes" id="UP000007813">
    <property type="component" value="Unassembled WGS sequence"/>
</dbReference>
<gene>
    <name evidence="2" type="ORF">HSB1_19520</name>
</gene>
<feature type="region of interest" description="Disordered" evidence="1">
    <location>
        <begin position="34"/>
        <end position="60"/>
    </location>
</feature>
<evidence type="ECO:0000313" key="3">
    <source>
        <dbReference type="Proteomes" id="UP000007813"/>
    </source>
</evidence>
<dbReference type="EMBL" id="ALJD01000004">
    <property type="protein sequence ID" value="EJN59794.1"/>
    <property type="molecule type" value="Genomic_DNA"/>
</dbReference>
<dbReference type="AlphaFoldDB" id="J3JG36"/>
<evidence type="ECO:0000313" key="2">
    <source>
        <dbReference type="EMBL" id="EJN59794.1"/>
    </source>
</evidence>
<evidence type="ECO:0000256" key="1">
    <source>
        <dbReference type="SAM" id="MobiDB-lite"/>
    </source>
</evidence>
<organism evidence="2 3">
    <name type="scientific">Halogranum salarium B-1</name>
    <dbReference type="NCBI Taxonomy" id="1210908"/>
    <lineage>
        <taxon>Archaea</taxon>
        <taxon>Methanobacteriati</taxon>
        <taxon>Methanobacteriota</taxon>
        <taxon>Stenosarchaea group</taxon>
        <taxon>Halobacteria</taxon>
        <taxon>Halobacteriales</taxon>
        <taxon>Haloferacaceae</taxon>
    </lineage>
</organism>